<proteinExistence type="predicted"/>
<dbReference type="EMBL" id="VTEZ01000003">
    <property type="protein sequence ID" value="TYS85488.1"/>
    <property type="molecule type" value="Genomic_DNA"/>
</dbReference>
<accession>A0A5D4UER2</accession>
<keyword evidence="1" id="KW-0472">Membrane</keyword>
<protein>
    <recommendedName>
        <fullName evidence="2">Cell wall-active antibiotics response LiaF-like C-terminal domain-containing protein</fullName>
    </recommendedName>
</protein>
<feature type="domain" description="Cell wall-active antibiotics response LiaF-like C-terminal" evidence="2">
    <location>
        <begin position="192"/>
        <end position="304"/>
    </location>
</feature>
<evidence type="ECO:0000313" key="3">
    <source>
        <dbReference type="EMBL" id="TYS85488.1"/>
    </source>
</evidence>
<gene>
    <name evidence="3" type="ORF">FZC85_10910</name>
</gene>
<evidence type="ECO:0000313" key="4">
    <source>
        <dbReference type="Proteomes" id="UP000324269"/>
    </source>
</evidence>
<comment type="caution">
    <text evidence="3">The sequence shown here is derived from an EMBL/GenBank/DDBJ whole genome shotgun (WGS) entry which is preliminary data.</text>
</comment>
<sequence>MPMLLYTRVKTIYNECSNRNLFIYSETNSRCEGGAGMRYRGRKQWFFSFLLMAIGLLLLLLNIGVISLEITQIFVNIIPILLLLLGVKWTVDSFLKGSFGKLLFGLFSMVLGGLIILDGYDVVDFDYGSWWKLWPLFIIAIAINRVGRNKPIKISISNESPNKEEASQIGFENQPFGEKILQKKNKMNKGFIVGDIRFSEPNWPLETMNLYNAIGDYYFDFSKAFIPEGETPIDISGWIGDVKMIIPENLPVEITLKVQVGDIKLFDQKSADLRSELYYRSPEYELASKKIKLNVNVKIGSIRISRV</sequence>
<organism evidence="3 4">
    <name type="scientific">Rossellomorea aquimaris</name>
    <dbReference type="NCBI Taxonomy" id="189382"/>
    <lineage>
        <taxon>Bacteria</taxon>
        <taxon>Bacillati</taxon>
        <taxon>Bacillota</taxon>
        <taxon>Bacilli</taxon>
        <taxon>Bacillales</taxon>
        <taxon>Bacillaceae</taxon>
        <taxon>Rossellomorea</taxon>
    </lineage>
</organism>
<evidence type="ECO:0000259" key="2">
    <source>
        <dbReference type="Pfam" id="PF09922"/>
    </source>
</evidence>
<feature type="transmembrane region" description="Helical" evidence="1">
    <location>
        <begin position="129"/>
        <end position="147"/>
    </location>
</feature>
<dbReference type="InterPro" id="IPR024425">
    <property type="entry name" value="LiaF-like_C"/>
</dbReference>
<dbReference type="OrthoDB" id="1953204at2"/>
<dbReference type="Proteomes" id="UP000324269">
    <property type="component" value="Unassembled WGS sequence"/>
</dbReference>
<feature type="transmembrane region" description="Helical" evidence="1">
    <location>
        <begin position="45"/>
        <end position="67"/>
    </location>
</feature>
<feature type="transmembrane region" description="Helical" evidence="1">
    <location>
        <begin position="73"/>
        <end position="91"/>
    </location>
</feature>
<dbReference type="NCBIfam" id="NF040535">
    <property type="entry name" value="LiaF_C_term"/>
    <property type="match status" value="1"/>
</dbReference>
<evidence type="ECO:0000256" key="1">
    <source>
        <dbReference type="SAM" id="Phobius"/>
    </source>
</evidence>
<dbReference type="Pfam" id="PF09922">
    <property type="entry name" value="LiaF-like_C"/>
    <property type="match status" value="1"/>
</dbReference>
<dbReference type="AlphaFoldDB" id="A0A5D4UER2"/>
<feature type="transmembrane region" description="Helical" evidence="1">
    <location>
        <begin position="98"/>
        <end position="117"/>
    </location>
</feature>
<reference evidence="3 4" key="1">
    <citation type="submission" date="2019-08" db="EMBL/GenBank/DDBJ databases">
        <title>Bacillus genomes from the desert of Cuatro Cienegas, Coahuila.</title>
        <authorList>
            <person name="Olmedo-Alvarez G."/>
        </authorList>
    </citation>
    <scope>NUCLEOTIDE SEQUENCE [LARGE SCALE GENOMIC DNA]</scope>
    <source>
        <strain evidence="3 4">CH87b_3T</strain>
    </source>
</reference>
<dbReference type="InterPro" id="IPR047793">
    <property type="entry name" value="LiaF_C"/>
</dbReference>
<keyword evidence="1" id="KW-1133">Transmembrane helix</keyword>
<name>A0A5D4UER2_9BACI</name>
<keyword evidence="1" id="KW-0812">Transmembrane</keyword>